<dbReference type="VEuPathDB" id="PlasmoDB:PVW1_140079900"/>
<protein>
    <submittedName>
        <fullName evidence="2">VIR protein</fullName>
    </submittedName>
</protein>
<dbReference type="VEuPathDB" id="PlasmoDB:PVPAM_110055600"/>
<evidence type="ECO:0000313" key="2">
    <source>
        <dbReference type="EMBL" id="VVA00218.1"/>
    </source>
</evidence>
<organism evidence="2">
    <name type="scientific">Plasmodium vivax</name>
    <name type="common">malaria parasite P. vivax</name>
    <dbReference type="NCBI Taxonomy" id="5855"/>
    <lineage>
        <taxon>Eukaryota</taxon>
        <taxon>Sar</taxon>
        <taxon>Alveolata</taxon>
        <taxon>Apicomplexa</taxon>
        <taxon>Aconoidasida</taxon>
        <taxon>Haemosporida</taxon>
        <taxon>Plasmodiidae</taxon>
        <taxon>Plasmodium</taxon>
        <taxon>Plasmodium (Plasmodium)</taxon>
    </lineage>
</organism>
<keyword evidence="1" id="KW-0472">Membrane</keyword>
<dbReference type="AlphaFoldDB" id="A0A565A5V9"/>
<sequence>MEYILENFEDFFLKYKAIFNDNLNNYSQQYSEMCKKSGPIYSGTTDSFVFPCIKCMKYLESLDINYDDGYHTKEQKEGIIYLFLWIYDAELRKEIYNKESLDIYEKLLNEYGDIRGYSGTNIPNIFNPIIKNILSNETNDLYHLYYKFYKLKMGEECKSINGKCAKECSDLYDTYKTRCDNHNSSDFCTKLGNFWKQHEEYINQSITCNGNIICLLYIKKPFLSVILTIVFITSIITTILFILYKFTPLGSRFRKRTNSKKNISNNLDQEMYNIPEYTEMSNNSSNKKPYNLAYQSIEHPL</sequence>
<dbReference type="Pfam" id="PF05795">
    <property type="entry name" value="Plasmodium_Vir"/>
    <property type="match status" value="1"/>
</dbReference>
<dbReference type="EMBL" id="FLZR02000050">
    <property type="protein sequence ID" value="VVA00218.1"/>
    <property type="molecule type" value="Genomic_DNA"/>
</dbReference>
<feature type="transmembrane region" description="Helical" evidence="1">
    <location>
        <begin position="222"/>
        <end position="246"/>
    </location>
</feature>
<accession>A0A565A5V9</accession>
<dbReference type="Proteomes" id="UP000220605">
    <property type="component" value="Unassembled WGS sequence"/>
</dbReference>
<gene>
    <name evidence="2" type="ORF">PVP01_0009310</name>
</gene>
<dbReference type="VEuPathDB" id="PlasmoDB:PVP01_0009310"/>
<evidence type="ECO:0000256" key="1">
    <source>
        <dbReference type="SAM" id="Phobius"/>
    </source>
</evidence>
<reference evidence="2" key="1">
    <citation type="submission" date="2016-07" db="EMBL/GenBank/DDBJ databases">
        <authorList>
            <consortium name="Pathogen Informatics"/>
        </authorList>
    </citation>
    <scope>NUCLEOTIDE SEQUENCE</scope>
</reference>
<proteinExistence type="predicted"/>
<keyword evidence="1" id="KW-1133">Transmembrane helix</keyword>
<dbReference type="InterPro" id="IPR008780">
    <property type="entry name" value="Plasmodium_Vir"/>
</dbReference>
<name>A0A565A5V9_PLAVI</name>
<keyword evidence="1" id="KW-0812">Transmembrane</keyword>